<dbReference type="AlphaFoldDB" id="A0A0A8Z648"/>
<evidence type="ECO:0000313" key="2">
    <source>
        <dbReference type="EMBL" id="JAD34889.1"/>
    </source>
</evidence>
<dbReference type="EMBL" id="GBRH01263006">
    <property type="protein sequence ID" value="JAD34889.1"/>
    <property type="molecule type" value="Transcribed_RNA"/>
</dbReference>
<keyword evidence="1" id="KW-1133">Transmembrane helix</keyword>
<keyword evidence="1" id="KW-0472">Membrane</keyword>
<keyword evidence="1" id="KW-0812">Transmembrane</keyword>
<feature type="transmembrane region" description="Helical" evidence="1">
    <location>
        <begin position="6"/>
        <end position="23"/>
    </location>
</feature>
<name>A0A0A8Z648_ARUDO</name>
<reference evidence="2" key="1">
    <citation type="submission" date="2014-09" db="EMBL/GenBank/DDBJ databases">
        <authorList>
            <person name="Magalhaes I.L.F."/>
            <person name="Oliveira U."/>
            <person name="Santos F.R."/>
            <person name="Vidigal T.H.D.A."/>
            <person name="Brescovit A.D."/>
            <person name="Santos A.J."/>
        </authorList>
    </citation>
    <scope>NUCLEOTIDE SEQUENCE</scope>
    <source>
        <tissue evidence="2">Shoot tissue taken approximately 20 cm above the soil surface</tissue>
    </source>
</reference>
<protein>
    <submittedName>
        <fullName evidence="2">Uncharacterized protein</fullName>
    </submittedName>
</protein>
<evidence type="ECO:0000256" key="1">
    <source>
        <dbReference type="SAM" id="Phobius"/>
    </source>
</evidence>
<reference evidence="2" key="2">
    <citation type="journal article" date="2015" name="Data Brief">
        <title>Shoot transcriptome of the giant reed, Arundo donax.</title>
        <authorList>
            <person name="Barrero R.A."/>
            <person name="Guerrero F.D."/>
            <person name="Moolhuijzen P."/>
            <person name="Goolsby J.A."/>
            <person name="Tidwell J."/>
            <person name="Bellgard S.E."/>
            <person name="Bellgard M.I."/>
        </authorList>
    </citation>
    <scope>NUCLEOTIDE SEQUENCE</scope>
    <source>
        <tissue evidence="2">Shoot tissue taken approximately 20 cm above the soil surface</tissue>
    </source>
</reference>
<organism evidence="2">
    <name type="scientific">Arundo donax</name>
    <name type="common">Giant reed</name>
    <name type="synonym">Donax arundinaceus</name>
    <dbReference type="NCBI Taxonomy" id="35708"/>
    <lineage>
        <taxon>Eukaryota</taxon>
        <taxon>Viridiplantae</taxon>
        <taxon>Streptophyta</taxon>
        <taxon>Embryophyta</taxon>
        <taxon>Tracheophyta</taxon>
        <taxon>Spermatophyta</taxon>
        <taxon>Magnoliopsida</taxon>
        <taxon>Liliopsida</taxon>
        <taxon>Poales</taxon>
        <taxon>Poaceae</taxon>
        <taxon>PACMAD clade</taxon>
        <taxon>Arundinoideae</taxon>
        <taxon>Arundineae</taxon>
        <taxon>Arundo</taxon>
    </lineage>
</organism>
<accession>A0A0A8Z648</accession>
<proteinExistence type="predicted"/>
<sequence length="24" mass="2810">MSSLAYKILFFFVVIYASWKGLLL</sequence>